<evidence type="ECO:0000313" key="2">
    <source>
        <dbReference type="EMBL" id="CAD9476696.1"/>
    </source>
</evidence>
<name>A0A7S2H068_9STRA</name>
<proteinExistence type="predicted"/>
<keyword evidence="1" id="KW-0732">Signal</keyword>
<protein>
    <submittedName>
        <fullName evidence="2">Uncharacterized protein</fullName>
    </submittedName>
</protein>
<accession>A0A7S2H068</accession>
<dbReference type="EMBL" id="HBGV01004363">
    <property type="protein sequence ID" value="CAD9476696.1"/>
    <property type="molecule type" value="Transcribed_RNA"/>
</dbReference>
<reference evidence="2" key="1">
    <citation type="submission" date="2021-01" db="EMBL/GenBank/DDBJ databases">
        <authorList>
            <person name="Corre E."/>
            <person name="Pelletier E."/>
            <person name="Niang G."/>
            <person name="Scheremetjew M."/>
            <person name="Finn R."/>
            <person name="Kale V."/>
            <person name="Holt S."/>
            <person name="Cochrane G."/>
            <person name="Meng A."/>
            <person name="Brown T."/>
            <person name="Cohen L."/>
        </authorList>
    </citation>
    <scope>NUCLEOTIDE SEQUENCE</scope>
    <source>
        <strain evidence="2">CCMP826</strain>
    </source>
</reference>
<evidence type="ECO:0000256" key="1">
    <source>
        <dbReference type="SAM" id="SignalP"/>
    </source>
</evidence>
<gene>
    <name evidence="2" type="ORF">HTAM1171_LOCUS2642</name>
</gene>
<organism evidence="2">
    <name type="scientific">Helicotheca tamesis</name>
    <dbReference type="NCBI Taxonomy" id="374047"/>
    <lineage>
        <taxon>Eukaryota</taxon>
        <taxon>Sar</taxon>
        <taxon>Stramenopiles</taxon>
        <taxon>Ochrophyta</taxon>
        <taxon>Bacillariophyta</taxon>
        <taxon>Mediophyceae</taxon>
        <taxon>Lithodesmiophycidae</taxon>
        <taxon>Lithodesmiales</taxon>
        <taxon>Lithodesmiaceae</taxon>
        <taxon>Helicotheca</taxon>
    </lineage>
</organism>
<feature type="chain" id="PRO_5031296698" evidence="1">
    <location>
        <begin position="23"/>
        <end position="107"/>
    </location>
</feature>
<feature type="signal peptide" evidence="1">
    <location>
        <begin position="1"/>
        <end position="22"/>
    </location>
</feature>
<sequence>MKSATIFISFLLLVLSPFLCHGNQTLPGGEIKSIDQLSFRGKSEDMFKAVVDASPFFIRGITRKSMTKGIMERCHSGIVTEDVIREVVRSVTPKKYLEQTLKIADNV</sequence>
<dbReference type="AlphaFoldDB" id="A0A7S2H068"/>